<dbReference type="InterPro" id="IPR023393">
    <property type="entry name" value="START-like_dom_sf"/>
</dbReference>
<dbReference type="EMBL" id="WUUT01000005">
    <property type="protein sequence ID" value="MXR52495.1"/>
    <property type="molecule type" value="Genomic_DNA"/>
</dbReference>
<name>A0A6B0T387_9EURY</name>
<dbReference type="AlphaFoldDB" id="A0A6B0T387"/>
<dbReference type="Pfam" id="PF10604">
    <property type="entry name" value="Polyketide_cyc2"/>
    <property type="match status" value="1"/>
</dbReference>
<protein>
    <submittedName>
        <fullName evidence="1">Polyketide cyclase</fullName>
    </submittedName>
</protein>
<dbReference type="Gene3D" id="3.30.530.20">
    <property type="match status" value="1"/>
</dbReference>
<reference evidence="1 2" key="1">
    <citation type="submission" date="2019-12" db="EMBL/GenBank/DDBJ databases">
        <title>Isolation and characterization of three novel carbon monoxide-oxidizing members of Halobacteria from salione crusts and soils.</title>
        <authorList>
            <person name="Myers M.R."/>
            <person name="King G.M."/>
        </authorList>
    </citation>
    <scope>NUCLEOTIDE SEQUENCE [LARGE SCALE GENOMIC DNA]</scope>
    <source>
        <strain evidence="1 2">WSH3</strain>
    </source>
</reference>
<evidence type="ECO:0000313" key="2">
    <source>
        <dbReference type="Proteomes" id="UP000466535"/>
    </source>
</evidence>
<evidence type="ECO:0000313" key="1">
    <source>
        <dbReference type="EMBL" id="MXR52495.1"/>
    </source>
</evidence>
<sequence>MVVRAERVVEIPASRERVWEFIDDPEKRARPISVVQDFELLEDGRAVWHVSLPIPLSDRTIRIETEERTRTPPEYVEFVGNSKAFRVVGEHELEEVDGVTELRNSFSVDGRVPGVERFFKKNIDSELKNLETAIKEDIGVDTDIN</sequence>
<gene>
    <name evidence="1" type="ORF">GRX03_12870</name>
</gene>
<comment type="caution">
    <text evidence="1">The sequence shown here is derived from an EMBL/GenBank/DDBJ whole genome shotgun (WGS) entry which is preliminary data.</text>
</comment>
<dbReference type="InterPro" id="IPR019587">
    <property type="entry name" value="Polyketide_cyclase/dehydratase"/>
</dbReference>
<dbReference type="Proteomes" id="UP000466535">
    <property type="component" value="Unassembled WGS sequence"/>
</dbReference>
<dbReference type="SUPFAM" id="SSF55961">
    <property type="entry name" value="Bet v1-like"/>
    <property type="match status" value="1"/>
</dbReference>
<dbReference type="CDD" id="cd07812">
    <property type="entry name" value="SRPBCC"/>
    <property type="match status" value="1"/>
</dbReference>
<organism evidence="1 2">
    <name type="scientific">Halovenus carboxidivorans</name>
    <dbReference type="NCBI Taxonomy" id="2692199"/>
    <lineage>
        <taxon>Archaea</taxon>
        <taxon>Methanobacteriati</taxon>
        <taxon>Methanobacteriota</taxon>
        <taxon>Stenosarchaea group</taxon>
        <taxon>Halobacteria</taxon>
        <taxon>Halobacteriales</taxon>
        <taxon>Haloarculaceae</taxon>
        <taxon>Halovenus</taxon>
    </lineage>
</organism>
<dbReference type="RefSeq" id="WP_159764629.1">
    <property type="nucleotide sequence ID" value="NZ_WUUT01000005.1"/>
</dbReference>
<proteinExistence type="predicted"/>
<dbReference type="OrthoDB" id="25755at2157"/>
<keyword evidence="2" id="KW-1185">Reference proteome</keyword>
<accession>A0A6B0T387</accession>